<name>A0A9P5PY99_9AGAR</name>
<keyword evidence="3" id="KW-1185">Reference proteome</keyword>
<feature type="transmembrane region" description="Helical" evidence="1">
    <location>
        <begin position="122"/>
        <end position="140"/>
    </location>
</feature>
<dbReference type="Proteomes" id="UP000772434">
    <property type="component" value="Unassembled WGS sequence"/>
</dbReference>
<proteinExistence type="predicted"/>
<organism evidence="2 3">
    <name type="scientific">Rhodocollybia butyracea</name>
    <dbReference type="NCBI Taxonomy" id="206335"/>
    <lineage>
        <taxon>Eukaryota</taxon>
        <taxon>Fungi</taxon>
        <taxon>Dikarya</taxon>
        <taxon>Basidiomycota</taxon>
        <taxon>Agaricomycotina</taxon>
        <taxon>Agaricomycetes</taxon>
        <taxon>Agaricomycetidae</taxon>
        <taxon>Agaricales</taxon>
        <taxon>Marasmiineae</taxon>
        <taxon>Omphalotaceae</taxon>
        <taxon>Rhodocollybia</taxon>
    </lineage>
</organism>
<keyword evidence="1" id="KW-1133">Transmembrane helix</keyword>
<keyword evidence="1" id="KW-0812">Transmembrane</keyword>
<comment type="caution">
    <text evidence="2">The sequence shown here is derived from an EMBL/GenBank/DDBJ whole genome shotgun (WGS) entry which is preliminary data.</text>
</comment>
<dbReference type="AlphaFoldDB" id="A0A9P5PY99"/>
<keyword evidence="1" id="KW-0472">Membrane</keyword>
<evidence type="ECO:0000313" key="2">
    <source>
        <dbReference type="EMBL" id="KAF9071621.1"/>
    </source>
</evidence>
<feature type="transmembrane region" description="Helical" evidence="1">
    <location>
        <begin position="160"/>
        <end position="184"/>
    </location>
</feature>
<feature type="transmembrane region" description="Helical" evidence="1">
    <location>
        <begin position="99"/>
        <end position="115"/>
    </location>
</feature>
<evidence type="ECO:0000313" key="3">
    <source>
        <dbReference type="Proteomes" id="UP000772434"/>
    </source>
</evidence>
<dbReference type="EMBL" id="JADNRY010000030">
    <property type="protein sequence ID" value="KAF9071621.1"/>
    <property type="molecule type" value="Genomic_DNA"/>
</dbReference>
<sequence length="342" mass="37309">MSSDQVCFPKFEYTALQQTVVQTFIVPIAVELFLYGIFLGFYMLLQTLVFFTLATISISLDLAWRSVNASALTGMIEVTGLGLSSIFEEPGGKLQTGPYYIYFIAGYTVVTVYGTQENPSLFCLLLGLIGIFITWIVLLVSDSSHGDDEAAASAIETVYLVYVLITFGENLVLTGLMAGRVWWLDHRIKKMLIGGKKKTSISQSVLGPILQSGALNSIFLTIWVIINFNVGSDSFQSVINFLTPCALTQIVGIASTLIVVSIGISIGSDSQSHIFNGENRSALLTHPDHLIVQMQDSVRPSTDTVQPFLLKYNDQQGLSILSNTADGNREAQQITAMVTSCE</sequence>
<feature type="transmembrane region" description="Helical" evidence="1">
    <location>
        <begin position="246"/>
        <end position="266"/>
    </location>
</feature>
<protein>
    <submittedName>
        <fullName evidence="2">Uncharacterized protein</fullName>
    </submittedName>
</protein>
<dbReference type="OrthoDB" id="3357408at2759"/>
<feature type="transmembrane region" description="Helical" evidence="1">
    <location>
        <begin position="205"/>
        <end position="226"/>
    </location>
</feature>
<accession>A0A9P5PY99</accession>
<gene>
    <name evidence="2" type="ORF">BDP27DRAFT_1321620</name>
</gene>
<evidence type="ECO:0000256" key="1">
    <source>
        <dbReference type="SAM" id="Phobius"/>
    </source>
</evidence>
<reference evidence="2" key="1">
    <citation type="submission" date="2020-11" db="EMBL/GenBank/DDBJ databases">
        <authorList>
            <consortium name="DOE Joint Genome Institute"/>
            <person name="Ahrendt S."/>
            <person name="Riley R."/>
            <person name="Andreopoulos W."/>
            <person name="Labutti K."/>
            <person name="Pangilinan J."/>
            <person name="Ruiz-Duenas F.J."/>
            <person name="Barrasa J.M."/>
            <person name="Sanchez-Garcia M."/>
            <person name="Camarero S."/>
            <person name="Miyauchi S."/>
            <person name="Serrano A."/>
            <person name="Linde D."/>
            <person name="Babiker R."/>
            <person name="Drula E."/>
            <person name="Ayuso-Fernandez I."/>
            <person name="Pacheco R."/>
            <person name="Padilla G."/>
            <person name="Ferreira P."/>
            <person name="Barriuso J."/>
            <person name="Kellner H."/>
            <person name="Castanera R."/>
            <person name="Alfaro M."/>
            <person name="Ramirez L."/>
            <person name="Pisabarro A.G."/>
            <person name="Kuo A."/>
            <person name="Tritt A."/>
            <person name="Lipzen A."/>
            <person name="He G."/>
            <person name="Yan M."/>
            <person name="Ng V."/>
            <person name="Cullen D."/>
            <person name="Martin F."/>
            <person name="Rosso M.-N."/>
            <person name="Henrissat B."/>
            <person name="Hibbett D."/>
            <person name="Martinez A.T."/>
            <person name="Grigoriev I.V."/>
        </authorList>
    </citation>
    <scope>NUCLEOTIDE SEQUENCE</scope>
    <source>
        <strain evidence="2">AH 40177</strain>
    </source>
</reference>